<dbReference type="OrthoDB" id="9787527at2"/>
<evidence type="ECO:0000313" key="3">
    <source>
        <dbReference type="EMBL" id="RCH55885.1"/>
    </source>
</evidence>
<dbReference type="GO" id="GO:0016787">
    <property type="term" value="F:hydrolase activity"/>
    <property type="evidence" value="ECO:0007669"/>
    <property type="project" value="InterPro"/>
</dbReference>
<dbReference type="Gene3D" id="2.60.120.560">
    <property type="entry name" value="Exo-inulinase, domain 1"/>
    <property type="match status" value="1"/>
</dbReference>
<feature type="domain" description="3-keto-alpha-glucoside-1,2-lyase/3-keto-2-hydroxy-glucal hydratase" evidence="2">
    <location>
        <begin position="33"/>
        <end position="253"/>
    </location>
</feature>
<comment type="caution">
    <text evidence="3">The sequence shown here is derived from an EMBL/GenBank/DDBJ whole genome shotgun (WGS) entry which is preliminary data.</text>
</comment>
<dbReference type="AlphaFoldDB" id="A0A367GS26"/>
<name>A0A367GS26_9SPHI</name>
<feature type="signal peptide" evidence="1">
    <location>
        <begin position="1"/>
        <end position="25"/>
    </location>
</feature>
<dbReference type="RefSeq" id="WP_114003921.1">
    <property type="nucleotide sequence ID" value="NZ_QGDC01000002.1"/>
</dbReference>
<organism evidence="3 4">
    <name type="scientific">Mucilaginibacter hurinus</name>
    <dbReference type="NCBI Taxonomy" id="2201324"/>
    <lineage>
        <taxon>Bacteria</taxon>
        <taxon>Pseudomonadati</taxon>
        <taxon>Bacteroidota</taxon>
        <taxon>Sphingobacteriia</taxon>
        <taxon>Sphingobacteriales</taxon>
        <taxon>Sphingobacteriaceae</taxon>
        <taxon>Mucilaginibacter</taxon>
    </lineage>
</organism>
<proteinExistence type="predicted"/>
<gene>
    <name evidence="3" type="ORF">DJ568_03795</name>
</gene>
<dbReference type="Proteomes" id="UP000253209">
    <property type="component" value="Unassembled WGS sequence"/>
</dbReference>
<keyword evidence="1" id="KW-0732">Signal</keyword>
<reference evidence="3 4" key="1">
    <citation type="submission" date="2018-05" db="EMBL/GenBank/DDBJ databases">
        <title>Mucilaginibacter hurinus sp. nov., isolated from briquette warehouse soil.</title>
        <authorList>
            <person name="Choi L."/>
        </authorList>
    </citation>
    <scope>NUCLEOTIDE SEQUENCE [LARGE SCALE GENOMIC DNA]</scope>
    <source>
        <strain evidence="3 4">ZR32</strain>
    </source>
</reference>
<accession>A0A367GS26</accession>
<evidence type="ECO:0000259" key="2">
    <source>
        <dbReference type="Pfam" id="PF06439"/>
    </source>
</evidence>
<dbReference type="Pfam" id="PF06439">
    <property type="entry name" value="3keto-disac_hyd"/>
    <property type="match status" value="1"/>
</dbReference>
<dbReference type="EMBL" id="QGDC01000002">
    <property type="protein sequence ID" value="RCH55885.1"/>
    <property type="molecule type" value="Genomic_DNA"/>
</dbReference>
<protein>
    <submittedName>
        <fullName evidence="3">DUF1080 domain-containing protein</fullName>
    </submittedName>
</protein>
<keyword evidence="4" id="KW-1185">Reference proteome</keyword>
<feature type="chain" id="PRO_5016817620" evidence="1">
    <location>
        <begin position="26"/>
        <end position="282"/>
    </location>
</feature>
<dbReference type="InterPro" id="IPR010496">
    <property type="entry name" value="AL/BT2_dom"/>
</dbReference>
<evidence type="ECO:0000256" key="1">
    <source>
        <dbReference type="SAM" id="SignalP"/>
    </source>
</evidence>
<sequence length="282" mass="32022">MSHQSVFRKLLSLSLILLATYVCNAQDNQAIRWQQLFNGKDLTDWQIKIRYHNLGDNFNNTFRVEGGLMKVRYDANTDFNETFGHIFYKKPFSHYLLAVEYRFIGEQAKGGPGWAWRNSGIMFHGQDPATMAKDQDFPNSMEAQFLGGTGKGERPTANICTPGMQFVSDGKIIDQHCTNSRSKTFNGDQWVRVELLVLGDSLVVHYVNGEEVLRYEKPQTDPLPGKKEGKLVNSGTISLQSESHPIDFRVVEIVDLEEYSTKPVELKQVITSLLAEKRVAKQ</sequence>
<evidence type="ECO:0000313" key="4">
    <source>
        <dbReference type="Proteomes" id="UP000253209"/>
    </source>
</evidence>